<accession>A0A365NAN2</accession>
<gene>
    <name evidence="2" type="ORF">FPRO05_10863</name>
</gene>
<organism evidence="2 3">
    <name type="scientific">Gibberella intermedia</name>
    <name type="common">Bulb rot disease fungus</name>
    <name type="synonym">Fusarium proliferatum</name>
    <dbReference type="NCBI Taxonomy" id="948311"/>
    <lineage>
        <taxon>Eukaryota</taxon>
        <taxon>Fungi</taxon>
        <taxon>Dikarya</taxon>
        <taxon>Ascomycota</taxon>
        <taxon>Pezizomycotina</taxon>
        <taxon>Sordariomycetes</taxon>
        <taxon>Hypocreomycetidae</taxon>
        <taxon>Hypocreales</taxon>
        <taxon>Nectriaceae</taxon>
        <taxon>Fusarium</taxon>
        <taxon>Fusarium fujikuroi species complex</taxon>
    </lineage>
</organism>
<feature type="domain" description="Heterokaryon incompatibility" evidence="1">
    <location>
        <begin position="426"/>
        <end position="576"/>
    </location>
</feature>
<dbReference type="Pfam" id="PF06985">
    <property type="entry name" value="HET"/>
    <property type="match status" value="1"/>
</dbReference>
<proteinExistence type="predicted"/>
<dbReference type="PANTHER" id="PTHR33112:SF16">
    <property type="entry name" value="HETEROKARYON INCOMPATIBILITY DOMAIN-CONTAINING PROTEIN"/>
    <property type="match status" value="1"/>
</dbReference>
<evidence type="ECO:0000313" key="2">
    <source>
        <dbReference type="EMBL" id="RBA17845.1"/>
    </source>
</evidence>
<sequence length="967" mass="111045">MASSSELPPWYYRVSAAVKKRNGVILWDFDEDIPHLDEINLDETATHNGLNAADYHRLREKREERKRELFQHKETVRKRKEDAREDEKNKVGQVRAAYKALEISVSRSQSTQLGPIDSHPHGYQRRYVRFEYENRDEAHSGNLTGRFWLNPKIDFELVPFKAPECSSLEHNGIYTTDGRFSMILQFIDKDHLILRASRDLVFWGNPHDSPSPEMFIFMGVRNDWGRQLQASARMLRPALAPSAKFLSVQGGTLCEFCRDDKLIQPIRTRALSELTESSRYCGLCAMWLGALEYSRQNLRVRSQDTVLRQHPLEQNVGDVALVFLSSPKRPQIVWPDIGHVWAALDTIDINDAKNINIKPLPGSDQAETTWKSVREWLDRCEKHHTDCKLKKTSTWKPARLLYVCNATAALQVRLVEGQDISDDVEYLTLSHCPGAGNTLQLTRSNIEAFKSSIHVDKLSRVFIDACNTTKRLSHEYLWIGALCIVQDDPADWQHEVGRMASIYGNSWLNLSADGDAAGHGLFCPSDKRAARPWYPVYIHREWGDGFPSNYCISEYHNWWERISDSELNRGAWALQERVLASRVLHLGLEQVAFECCSDAVCERLPCGDPTIRHDTSVLTSLKRFVLNARNGNLSYLTPENVFRNWNQVVRAYSQGQLTVATDRLVALSGLIDVLYPVFQHMVESVDQVEDGREKYSTQDRVDSSCPRYPGLFLAGLWWPYVERQLVWRAISRKYLFEYDGNTASVPGKRYDDYIAPTWSWCSIKEAIIEPQEVRSADIYFTKVIDTSILPLYQAIPSSGLRHCASTGSFLRLRCSYLPIVELGPVSDMKLVDFGAATSEGGRGDELIEIQSKNYWDVRFDQEAINCKSAIAVPAFANMAYFTNPVHCLVLDERRGENGNRWYIRVGAFVITHPDDVQRFWKAIDDFDERMPEGCERHDGLYRFKELERNKSRYVKMAEVLQRSVEIR</sequence>
<reference evidence="2 3" key="1">
    <citation type="submission" date="2017-12" db="EMBL/GenBank/DDBJ databases">
        <title>Genome sequence of the mycotoxigenic crop pathogen Fusarium proliferatum, strain ITEM 2341 from Date Palm.</title>
        <authorList>
            <person name="Almiman B.F."/>
            <person name="Shittu T.A."/>
            <person name="Muthumeenakshi S."/>
            <person name="Baroncelli R."/>
            <person name="Sreenivasaprasada S."/>
        </authorList>
    </citation>
    <scope>NUCLEOTIDE SEQUENCE [LARGE SCALE GENOMIC DNA]</scope>
    <source>
        <strain evidence="2 3">ITEM 2341</strain>
    </source>
</reference>
<dbReference type="InterPro" id="IPR010730">
    <property type="entry name" value="HET"/>
</dbReference>
<evidence type="ECO:0000259" key="1">
    <source>
        <dbReference type="Pfam" id="PF06985"/>
    </source>
</evidence>
<dbReference type="EMBL" id="PKMI01000015">
    <property type="protein sequence ID" value="RBA17845.1"/>
    <property type="molecule type" value="Genomic_DNA"/>
</dbReference>
<evidence type="ECO:0000313" key="3">
    <source>
        <dbReference type="Proteomes" id="UP000251714"/>
    </source>
</evidence>
<dbReference type="AlphaFoldDB" id="A0A365NAN2"/>
<dbReference type="Proteomes" id="UP000251714">
    <property type="component" value="Unassembled WGS sequence"/>
</dbReference>
<comment type="caution">
    <text evidence="2">The sequence shown here is derived from an EMBL/GenBank/DDBJ whole genome shotgun (WGS) entry which is preliminary data.</text>
</comment>
<dbReference type="PANTHER" id="PTHR33112">
    <property type="entry name" value="DOMAIN PROTEIN, PUTATIVE-RELATED"/>
    <property type="match status" value="1"/>
</dbReference>
<protein>
    <recommendedName>
        <fullName evidence="1">Heterokaryon incompatibility domain-containing protein</fullName>
    </recommendedName>
</protein>
<name>A0A365NAN2_GIBIN</name>